<sequence>MANLALINCTSLSQEAFMPLCDGKSAFDLVIELAGKLPDISGLVCLCSRENDLHGKMDGVSCISGIDSPGTLFAALQSLCEKQPELNSLFYLYGDTPFVDPALSERMWNNHRRYHADYTFADAYPAGIAPEIIRASAVSALAQLAEGMKGPLKRDTVFEVLRRDINAFEIETEIPPLDLRMLRICLAAEDRAGYMLVKRVCEAGVRGAEALLRYLDENQRILRTLPAYLSVQISAGCPQVCTYCPYPGVAGDVEKLTDTMPVGRFRELLQGYSDFAGRGYVNLSPWGEPALHPEIYDILDTLLDYPNLTGVLETAGIGWDREALKKLADRAGEQLIWIVSLDALTEETYRRLRGKGFQEAVDTAVYLLELFPSSAWVQAVRMDSNEEELEKFYRFWKERTENIIIQKYDHFSGRLPQRRVADISPLKRNPCWHLKRDLVVLINGDVPMCREDLDGQYSLGNIFRDGFEAVWKRGEEYYLQHLEQKYPSLCSECDEYYTFNY</sequence>
<dbReference type="Pfam" id="PF04055">
    <property type="entry name" value="Radical_SAM"/>
    <property type="match status" value="1"/>
</dbReference>
<gene>
    <name evidence="7" type="ORF">B4O97_05260</name>
</gene>
<dbReference type="CDD" id="cd21109">
    <property type="entry name" value="SPASM"/>
    <property type="match status" value="1"/>
</dbReference>
<dbReference type="CDD" id="cd01335">
    <property type="entry name" value="Radical_SAM"/>
    <property type="match status" value="1"/>
</dbReference>
<protein>
    <recommendedName>
        <fullName evidence="6">Radical SAM core domain-containing protein</fullName>
    </recommendedName>
</protein>
<name>A0A1Y1RZZ7_9SPIO</name>
<evidence type="ECO:0000256" key="4">
    <source>
        <dbReference type="ARBA" id="ARBA00023004"/>
    </source>
</evidence>
<evidence type="ECO:0000256" key="2">
    <source>
        <dbReference type="ARBA" id="ARBA00022691"/>
    </source>
</evidence>
<dbReference type="NCBIfam" id="TIGR04321">
    <property type="entry name" value="spiroSPASM"/>
    <property type="match status" value="1"/>
</dbReference>
<dbReference type="GO" id="GO:0046872">
    <property type="term" value="F:metal ion binding"/>
    <property type="evidence" value="ECO:0007669"/>
    <property type="project" value="UniProtKB-KW"/>
</dbReference>
<comment type="caution">
    <text evidence="7">The sequence shown here is derived from an EMBL/GenBank/DDBJ whole genome shotgun (WGS) entry which is preliminary data.</text>
</comment>
<dbReference type="SFLD" id="SFLDS00029">
    <property type="entry name" value="Radical_SAM"/>
    <property type="match status" value="1"/>
</dbReference>
<dbReference type="Gene3D" id="3.90.550.10">
    <property type="entry name" value="Spore Coat Polysaccharide Biosynthesis Protein SpsA, Chain A"/>
    <property type="match status" value="1"/>
</dbReference>
<dbReference type="Gene3D" id="3.20.20.70">
    <property type="entry name" value="Aldolase class I"/>
    <property type="match status" value="1"/>
</dbReference>
<evidence type="ECO:0000256" key="5">
    <source>
        <dbReference type="ARBA" id="ARBA00023014"/>
    </source>
</evidence>
<evidence type="ECO:0000259" key="6">
    <source>
        <dbReference type="PROSITE" id="PS51918"/>
    </source>
</evidence>
<dbReference type="SUPFAM" id="SSF102114">
    <property type="entry name" value="Radical SAM enzymes"/>
    <property type="match status" value="1"/>
</dbReference>
<dbReference type="SUPFAM" id="SSF53448">
    <property type="entry name" value="Nucleotide-diphospho-sugar transferases"/>
    <property type="match status" value="1"/>
</dbReference>
<dbReference type="InterPro" id="IPR025877">
    <property type="entry name" value="MobA-like_NTP_Trfase"/>
</dbReference>
<dbReference type="InterPro" id="IPR029044">
    <property type="entry name" value="Nucleotide-diphossugar_trans"/>
</dbReference>
<dbReference type="EMBL" id="MWQY01000005">
    <property type="protein sequence ID" value="ORC36485.1"/>
    <property type="molecule type" value="Genomic_DNA"/>
</dbReference>
<dbReference type="InterPro" id="IPR023885">
    <property type="entry name" value="4Fe4S-binding_SPASM_dom"/>
</dbReference>
<keyword evidence="4" id="KW-0408">Iron</keyword>
<dbReference type="InterPro" id="IPR013785">
    <property type="entry name" value="Aldolase_TIM"/>
</dbReference>
<keyword evidence="3" id="KW-0479">Metal-binding</keyword>
<dbReference type="Pfam" id="PF13186">
    <property type="entry name" value="SPASM"/>
    <property type="match status" value="1"/>
</dbReference>
<evidence type="ECO:0000256" key="1">
    <source>
        <dbReference type="ARBA" id="ARBA00001966"/>
    </source>
</evidence>
<dbReference type="GO" id="GO:0051536">
    <property type="term" value="F:iron-sulfur cluster binding"/>
    <property type="evidence" value="ECO:0007669"/>
    <property type="project" value="UniProtKB-KW"/>
</dbReference>
<dbReference type="AlphaFoldDB" id="A0A1Y1RZZ7"/>
<keyword evidence="8" id="KW-1185">Reference proteome</keyword>
<proteinExistence type="predicted"/>
<reference evidence="7 8" key="1">
    <citation type="submission" date="2017-03" db="EMBL/GenBank/DDBJ databases">
        <title>Draft Genome sequence of Marispirochaeta sp. strain JC444.</title>
        <authorList>
            <person name="Shivani Y."/>
            <person name="Subhash Y."/>
            <person name="Sasikala C."/>
            <person name="Ramana C."/>
        </authorList>
    </citation>
    <scope>NUCLEOTIDE SEQUENCE [LARGE SCALE GENOMIC DNA]</scope>
    <source>
        <strain evidence="7 8">JC444</strain>
    </source>
</reference>
<dbReference type="PROSITE" id="PS51918">
    <property type="entry name" value="RADICAL_SAM"/>
    <property type="match status" value="1"/>
</dbReference>
<dbReference type="PANTHER" id="PTHR11228">
    <property type="entry name" value="RADICAL SAM DOMAIN PROTEIN"/>
    <property type="match status" value="1"/>
</dbReference>
<evidence type="ECO:0000313" key="7">
    <source>
        <dbReference type="EMBL" id="ORC36485.1"/>
    </source>
</evidence>
<evidence type="ECO:0000256" key="3">
    <source>
        <dbReference type="ARBA" id="ARBA00022723"/>
    </source>
</evidence>
<organism evidence="7 8">
    <name type="scientific">Marispirochaeta aestuarii</name>
    <dbReference type="NCBI Taxonomy" id="1963862"/>
    <lineage>
        <taxon>Bacteria</taxon>
        <taxon>Pseudomonadati</taxon>
        <taxon>Spirochaetota</taxon>
        <taxon>Spirochaetia</taxon>
        <taxon>Spirochaetales</taxon>
        <taxon>Spirochaetaceae</taxon>
        <taxon>Marispirochaeta</taxon>
    </lineage>
</organism>
<evidence type="ECO:0000313" key="8">
    <source>
        <dbReference type="Proteomes" id="UP000192343"/>
    </source>
</evidence>
<dbReference type="PANTHER" id="PTHR11228:SF7">
    <property type="entry name" value="PQQA PEPTIDE CYCLASE"/>
    <property type="match status" value="1"/>
</dbReference>
<dbReference type="InterPro" id="IPR027608">
    <property type="entry name" value="Spiro_SPASM"/>
</dbReference>
<dbReference type="InterPro" id="IPR058240">
    <property type="entry name" value="rSAM_sf"/>
</dbReference>
<dbReference type="Proteomes" id="UP000192343">
    <property type="component" value="Unassembled WGS sequence"/>
</dbReference>
<dbReference type="SFLD" id="SFLDG01067">
    <property type="entry name" value="SPASM/twitch_domain_containing"/>
    <property type="match status" value="1"/>
</dbReference>
<dbReference type="GO" id="GO:0016779">
    <property type="term" value="F:nucleotidyltransferase activity"/>
    <property type="evidence" value="ECO:0007669"/>
    <property type="project" value="UniProtKB-ARBA"/>
</dbReference>
<dbReference type="STRING" id="1963862.B4O97_05260"/>
<keyword evidence="2" id="KW-0949">S-adenosyl-L-methionine</keyword>
<dbReference type="InterPro" id="IPR007197">
    <property type="entry name" value="rSAM"/>
</dbReference>
<dbReference type="Pfam" id="PF12804">
    <property type="entry name" value="NTP_transf_3"/>
    <property type="match status" value="1"/>
</dbReference>
<feature type="domain" description="Radical SAM core" evidence="6">
    <location>
        <begin position="223"/>
        <end position="445"/>
    </location>
</feature>
<dbReference type="InterPro" id="IPR050377">
    <property type="entry name" value="Radical_SAM_PqqE_MftC-like"/>
</dbReference>
<keyword evidence="5" id="KW-0411">Iron-sulfur</keyword>
<comment type="cofactor">
    <cofactor evidence="1">
        <name>[4Fe-4S] cluster</name>
        <dbReference type="ChEBI" id="CHEBI:49883"/>
    </cofactor>
</comment>
<accession>A0A1Y1RZZ7</accession>